<dbReference type="FunFam" id="2.30.29.30:FF:000046">
    <property type="entry name" value="FERM, RhoGEF and pleckstrin domain-containing protein 1"/>
    <property type="match status" value="1"/>
</dbReference>
<dbReference type="Proteomes" id="UP000050794">
    <property type="component" value="Unassembled WGS sequence"/>
</dbReference>
<dbReference type="InterPro" id="IPR035899">
    <property type="entry name" value="DBL_dom_sf"/>
</dbReference>
<evidence type="ECO:0000259" key="2">
    <source>
        <dbReference type="PROSITE" id="PS50003"/>
    </source>
</evidence>
<dbReference type="InterPro" id="IPR011993">
    <property type="entry name" value="PH-like_dom_sf"/>
</dbReference>
<dbReference type="PANTHER" id="PTHR45858:SF5">
    <property type="entry name" value="MOESIN_EZRIN_RADIXIN HOMOLOG 1"/>
    <property type="match status" value="1"/>
</dbReference>
<dbReference type="Pfam" id="PF00169">
    <property type="entry name" value="PH"/>
    <property type="match status" value="1"/>
</dbReference>
<protein>
    <submittedName>
        <fullName evidence="6">PH domain-containing protein</fullName>
    </submittedName>
</protein>
<dbReference type="InterPro" id="IPR051835">
    <property type="entry name" value="RAC1-GEF"/>
</dbReference>
<organism evidence="5 6">
    <name type="scientific">Toxocara canis</name>
    <name type="common">Canine roundworm</name>
    <dbReference type="NCBI Taxonomy" id="6265"/>
    <lineage>
        <taxon>Eukaryota</taxon>
        <taxon>Metazoa</taxon>
        <taxon>Ecdysozoa</taxon>
        <taxon>Nematoda</taxon>
        <taxon>Chromadorea</taxon>
        <taxon>Rhabditida</taxon>
        <taxon>Spirurina</taxon>
        <taxon>Ascaridomorpha</taxon>
        <taxon>Ascaridoidea</taxon>
        <taxon>Toxocaridae</taxon>
        <taxon>Toxocara</taxon>
    </lineage>
</organism>
<dbReference type="Pfam" id="PF00621">
    <property type="entry name" value="RhoGEF"/>
    <property type="match status" value="1"/>
</dbReference>
<evidence type="ECO:0000313" key="4">
    <source>
        <dbReference type="EMBL" id="VDM46563.1"/>
    </source>
</evidence>
<sequence>MPRLAIQGINSTFSSPDVCVVSPLEANAKLSESASARLEGNAVSKLRAAESSDSGAMTLCDGESSPIHSSNVPGVRSAFKSYSRSDSGEPSEYGILKSASGIVVEVDESNSSKAKAPNAKSYHILKELLMTERTTVFDLKLLVQDFYRLFPQQVLTSGRALSDFFGVLKPLYDFHRNLLNDLETKLTNCSYVQQMPIFLAAIDELCRTNQAFSNALRPRDEFAMRLSISNEIYSKVFVISGPLGFTTKALGRMVAALLEEGGDAIGASQLSNSRVALEKVASFNSETRATREGLTNFVKLVELENDLNGIDNLIQPNRKFVREGWLCRWSKKGLVPRIFVLFSDAFIFAYRSNSNRFTVNGFLPVRAMMFEDGDAYHVTNDATTCLTVYGGNRSLVLSANSTATKELWLEEITRAARIAKETKIEHLPRSATIKPAESSLPVVVSGKKCDNHAPGNQLSGYLLRKFRNSPGWQRLWVVHSNFTLFFYKSHQDVCPLANLPLIDYHISLPALSDHINKENVFKLSYKAHFYFFRAESNYAFIRCLFLIFLISFKLVRVDNVMFMAYGKRLICSIR</sequence>
<dbReference type="SUPFAM" id="SSF48065">
    <property type="entry name" value="DBL homology domain (DH-domain)"/>
    <property type="match status" value="1"/>
</dbReference>
<accession>A0A183V3C2</accession>
<dbReference type="Gene3D" id="1.20.900.10">
    <property type="entry name" value="Dbl homology (DH) domain"/>
    <property type="match status" value="1"/>
</dbReference>
<feature type="transmembrane region" description="Helical" evidence="1">
    <location>
        <begin position="538"/>
        <end position="555"/>
    </location>
</feature>
<name>A0A183V3C2_TOXCA</name>
<feature type="domain" description="DH" evidence="3">
    <location>
        <begin position="120"/>
        <end position="183"/>
    </location>
</feature>
<keyword evidence="1" id="KW-0812">Transmembrane</keyword>
<proteinExistence type="predicted"/>
<evidence type="ECO:0000256" key="1">
    <source>
        <dbReference type="SAM" id="Phobius"/>
    </source>
</evidence>
<dbReference type="SUPFAM" id="SSF50729">
    <property type="entry name" value="PH domain-like"/>
    <property type="match status" value="2"/>
</dbReference>
<dbReference type="InterPro" id="IPR000219">
    <property type="entry name" value="DH_dom"/>
</dbReference>
<evidence type="ECO:0000313" key="5">
    <source>
        <dbReference type="Proteomes" id="UP000050794"/>
    </source>
</evidence>
<keyword evidence="1" id="KW-0472">Membrane</keyword>
<gene>
    <name evidence="4" type="ORF">TCNE_LOCUS15242</name>
</gene>
<dbReference type="Gene3D" id="2.30.29.30">
    <property type="entry name" value="Pleckstrin-homology domain (PH domain)/Phosphotyrosine-binding domain (PTB)"/>
    <property type="match status" value="2"/>
</dbReference>
<dbReference type="InterPro" id="IPR001849">
    <property type="entry name" value="PH_domain"/>
</dbReference>
<feature type="domain" description="PH" evidence="2">
    <location>
        <begin position="319"/>
        <end position="417"/>
    </location>
</feature>
<dbReference type="PROSITE" id="PS50003">
    <property type="entry name" value="PH_DOMAIN"/>
    <property type="match status" value="1"/>
</dbReference>
<evidence type="ECO:0000259" key="3">
    <source>
        <dbReference type="PROSITE" id="PS50010"/>
    </source>
</evidence>
<dbReference type="PANTHER" id="PTHR45858">
    <property type="entry name" value="FERM DOMAIN CONTAINING PROTEIN"/>
    <property type="match status" value="1"/>
</dbReference>
<dbReference type="CDD" id="cd13235">
    <property type="entry name" value="PH2_FARP1-like"/>
    <property type="match status" value="1"/>
</dbReference>
<keyword evidence="1" id="KW-1133">Transmembrane helix</keyword>
<dbReference type="EMBL" id="UYWY01022725">
    <property type="protein sequence ID" value="VDM46563.1"/>
    <property type="molecule type" value="Genomic_DNA"/>
</dbReference>
<dbReference type="PROSITE" id="PS50010">
    <property type="entry name" value="DH_2"/>
    <property type="match status" value="1"/>
</dbReference>
<dbReference type="SMART" id="SM00233">
    <property type="entry name" value="PH"/>
    <property type="match status" value="2"/>
</dbReference>
<reference evidence="6" key="1">
    <citation type="submission" date="2016-06" db="UniProtKB">
        <authorList>
            <consortium name="WormBaseParasite"/>
        </authorList>
    </citation>
    <scope>IDENTIFICATION</scope>
</reference>
<keyword evidence="5" id="KW-1185">Reference proteome</keyword>
<reference evidence="4 5" key="2">
    <citation type="submission" date="2018-11" db="EMBL/GenBank/DDBJ databases">
        <authorList>
            <consortium name="Pathogen Informatics"/>
        </authorList>
    </citation>
    <scope>NUCLEOTIDE SEQUENCE [LARGE SCALE GENOMIC DNA]</scope>
</reference>
<dbReference type="AlphaFoldDB" id="A0A183V3C2"/>
<dbReference type="GO" id="GO:0005085">
    <property type="term" value="F:guanyl-nucleotide exchange factor activity"/>
    <property type="evidence" value="ECO:0007669"/>
    <property type="project" value="InterPro"/>
</dbReference>
<dbReference type="WBParaSite" id="TCNE_0001524301-mRNA-1">
    <property type="protein sequence ID" value="TCNE_0001524301-mRNA-1"/>
    <property type="gene ID" value="TCNE_0001524301"/>
</dbReference>
<evidence type="ECO:0000313" key="6">
    <source>
        <dbReference type="WBParaSite" id="TCNE_0001524301-mRNA-1"/>
    </source>
</evidence>